<gene>
    <name evidence="3" type="primary">ybgF</name>
    <name evidence="3" type="ORF">JW984_05145</name>
</gene>
<evidence type="ECO:0000313" key="3">
    <source>
        <dbReference type="EMBL" id="MBN1572567.1"/>
    </source>
</evidence>
<reference evidence="3" key="2">
    <citation type="submission" date="2021-01" db="EMBL/GenBank/DDBJ databases">
        <authorList>
            <person name="Hahn C.R."/>
            <person name="Youssef N.H."/>
            <person name="Elshahed M."/>
        </authorList>
    </citation>
    <scope>NUCLEOTIDE SEQUENCE</scope>
    <source>
        <strain evidence="3">Zod_Metabat.24</strain>
    </source>
</reference>
<feature type="region of interest" description="Disordered" evidence="2">
    <location>
        <begin position="1"/>
        <end position="20"/>
    </location>
</feature>
<accession>A0A9D8PNX2</accession>
<name>A0A9D8PNX2_9DELT</name>
<comment type="caution">
    <text evidence="3">The sequence shown here is derived from an EMBL/GenBank/DDBJ whole genome shotgun (WGS) entry which is preliminary data.</text>
</comment>
<feature type="repeat" description="TPR" evidence="1">
    <location>
        <begin position="144"/>
        <end position="177"/>
    </location>
</feature>
<evidence type="ECO:0000256" key="2">
    <source>
        <dbReference type="SAM" id="MobiDB-lite"/>
    </source>
</evidence>
<evidence type="ECO:0000313" key="4">
    <source>
        <dbReference type="Proteomes" id="UP000809273"/>
    </source>
</evidence>
<dbReference type="Proteomes" id="UP000809273">
    <property type="component" value="Unassembled WGS sequence"/>
</dbReference>
<dbReference type="SMART" id="SM00028">
    <property type="entry name" value="TPR"/>
    <property type="match status" value="2"/>
</dbReference>
<feature type="region of interest" description="Disordered" evidence="2">
    <location>
        <begin position="55"/>
        <end position="107"/>
    </location>
</feature>
<dbReference type="InterPro" id="IPR014162">
    <property type="entry name" value="CpoB_C"/>
</dbReference>
<organism evidence="3 4">
    <name type="scientific">Candidatus Zymogenus saltonus</name>
    <dbReference type="NCBI Taxonomy" id="2844893"/>
    <lineage>
        <taxon>Bacteria</taxon>
        <taxon>Deltaproteobacteria</taxon>
        <taxon>Candidatus Zymogenia</taxon>
        <taxon>Candidatus Zymogeniales</taxon>
        <taxon>Candidatus Zymogenaceae</taxon>
        <taxon>Candidatus Zymogenus</taxon>
    </lineage>
</organism>
<dbReference type="PROSITE" id="PS50005">
    <property type="entry name" value="TPR"/>
    <property type="match status" value="2"/>
</dbReference>
<dbReference type="InterPro" id="IPR019734">
    <property type="entry name" value="TPR_rpt"/>
</dbReference>
<dbReference type="Pfam" id="PF13174">
    <property type="entry name" value="TPR_6"/>
    <property type="match status" value="2"/>
</dbReference>
<dbReference type="InterPro" id="IPR034706">
    <property type="entry name" value="CpoB"/>
</dbReference>
<dbReference type="AlphaFoldDB" id="A0A9D8PNX2"/>
<reference evidence="3" key="1">
    <citation type="journal article" date="2021" name="Environ. Microbiol.">
        <title>Genomic characterization of three novel Desulfobacterota classes expand the metabolic and phylogenetic diversity of the phylum.</title>
        <authorList>
            <person name="Murphy C.L."/>
            <person name="Biggerstaff J."/>
            <person name="Eichhorn A."/>
            <person name="Ewing E."/>
            <person name="Shahan R."/>
            <person name="Soriano D."/>
            <person name="Stewart S."/>
            <person name="VanMol K."/>
            <person name="Walker R."/>
            <person name="Walters P."/>
            <person name="Elshahed M.S."/>
            <person name="Youssef N.H."/>
        </authorList>
    </citation>
    <scope>NUCLEOTIDE SEQUENCE</scope>
    <source>
        <strain evidence="3">Zod_Metabat.24</strain>
    </source>
</reference>
<dbReference type="SUPFAM" id="SSF48452">
    <property type="entry name" value="TPR-like"/>
    <property type="match status" value="1"/>
</dbReference>
<dbReference type="Gene3D" id="1.25.40.10">
    <property type="entry name" value="Tetratricopeptide repeat domain"/>
    <property type="match status" value="1"/>
</dbReference>
<dbReference type="EMBL" id="JAFGIX010000025">
    <property type="protein sequence ID" value="MBN1572567.1"/>
    <property type="molecule type" value="Genomic_DNA"/>
</dbReference>
<keyword evidence="1" id="KW-0802">TPR repeat</keyword>
<evidence type="ECO:0000256" key="1">
    <source>
        <dbReference type="PROSITE-ProRule" id="PRU00339"/>
    </source>
</evidence>
<dbReference type="GO" id="GO:0051301">
    <property type="term" value="P:cell division"/>
    <property type="evidence" value="ECO:0007669"/>
    <property type="project" value="InterPro"/>
</dbReference>
<sequence length="228" mass="25405">MASLFGCELSAGGANTDRSRNIRELERAVVDLERKVDEITLQLSKLDERLKEYEKGLNIKGSEGEGEKISEEKITGDDDAASPGTYETPKGGGNGSSETDLPKGGDPQGLYDRALKEILNRNAEKALPLFIDFVGSYPKHELTDNAYYWIGECYYSLKKYELALENFTIVKERFPESGKTPDALLKMGYSYVELGDKERAKEVLSDLVSKYPDSSSADLARKRLLELK</sequence>
<dbReference type="HAMAP" id="MF_02066">
    <property type="entry name" value="CpoB"/>
    <property type="match status" value="1"/>
</dbReference>
<dbReference type="InterPro" id="IPR011990">
    <property type="entry name" value="TPR-like_helical_dom_sf"/>
</dbReference>
<feature type="repeat" description="TPR" evidence="1">
    <location>
        <begin position="181"/>
        <end position="214"/>
    </location>
</feature>
<protein>
    <submittedName>
        <fullName evidence="3">Tol-pal system protein YbgF</fullName>
    </submittedName>
</protein>
<proteinExistence type="inferred from homology"/>
<dbReference type="NCBIfam" id="TIGR02795">
    <property type="entry name" value="tol_pal_ybgF"/>
    <property type="match status" value="1"/>
</dbReference>
<feature type="compositionally biased region" description="Basic and acidic residues" evidence="2">
    <location>
        <begin position="55"/>
        <end position="76"/>
    </location>
</feature>